<feature type="region of interest" description="Disordered" evidence="1">
    <location>
        <begin position="21"/>
        <end position="40"/>
    </location>
</feature>
<reference evidence="3" key="1">
    <citation type="submission" date="2021-02" db="EMBL/GenBank/DDBJ databases">
        <authorList>
            <person name="Nowell W R."/>
        </authorList>
    </citation>
    <scope>NUCLEOTIDE SEQUENCE</scope>
</reference>
<organism evidence="3 4">
    <name type="scientific">Rotaria magnacalcarata</name>
    <dbReference type="NCBI Taxonomy" id="392030"/>
    <lineage>
        <taxon>Eukaryota</taxon>
        <taxon>Metazoa</taxon>
        <taxon>Spiralia</taxon>
        <taxon>Gnathifera</taxon>
        <taxon>Rotifera</taxon>
        <taxon>Eurotatoria</taxon>
        <taxon>Bdelloidea</taxon>
        <taxon>Philodinida</taxon>
        <taxon>Philodinidae</taxon>
        <taxon>Rotaria</taxon>
    </lineage>
</organism>
<evidence type="ECO:0000259" key="2">
    <source>
        <dbReference type="Pfam" id="PF13764"/>
    </source>
</evidence>
<feature type="non-terminal residue" evidence="3">
    <location>
        <position position="62"/>
    </location>
</feature>
<name>A0A8S2XM06_9BILA</name>
<evidence type="ECO:0000313" key="3">
    <source>
        <dbReference type="EMBL" id="CAF4501715.1"/>
    </source>
</evidence>
<evidence type="ECO:0000256" key="1">
    <source>
        <dbReference type="SAM" id="MobiDB-lite"/>
    </source>
</evidence>
<accession>A0A8S2XM06</accession>
<sequence length="62" mass="7136">MQTLLDYFKLYLEFDRFDLEQSSSTTTTTTAATTTASNDNDSQLHLDCFCEVCKHLDKKSVY</sequence>
<proteinExistence type="predicted"/>
<feature type="domain" description="E3 ubiquitin ligase UBR4 C-terminal" evidence="2">
    <location>
        <begin position="1"/>
        <end position="59"/>
    </location>
</feature>
<dbReference type="Pfam" id="PF13764">
    <property type="entry name" value="E3_UbLigase_R4"/>
    <property type="match status" value="1"/>
</dbReference>
<dbReference type="EMBL" id="CAJOBJ010081177">
    <property type="protein sequence ID" value="CAF4501715.1"/>
    <property type="molecule type" value="Genomic_DNA"/>
</dbReference>
<dbReference type="InterPro" id="IPR025704">
    <property type="entry name" value="E3_Ub_ligase_UBR4_C"/>
</dbReference>
<dbReference type="Proteomes" id="UP000681720">
    <property type="component" value="Unassembled WGS sequence"/>
</dbReference>
<comment type="caution">
    <text evidence="3">The sequence shown here is derived from an EMBL/GenBank/DDBJ whole genome shotgun (WGS) entry which is preliminary data.</text>
</comment>
<evidence type="ECO:0000313" key="4">
    <source>
        <dbReference type="Proteomes" id="UP000681720"/>
    </source>
</evidence>
<dbReference type="AlphaFoldDB" id="A0A8S2XM06"/>
<protein>
    <recommendedName>
        <fullName evidence="2">E3 ubiquitin ligase UBR4 C-terminal domain-containing protein</fullName>
    </recommendedName>
</protein>
<feature type="compositionally biased region" description="Low complexity" evidence="1">
    <location>
        <begin position="22"/>
        <end position="37"/>
    </location>
</feature>
<gene>
    <name evidence="3" type="ORF">GIL414_LOCUS34748</name>
</gene>